<dbReference type="SUPFAM" id="SSF53067">
    <property type="entry name" value="Actin-like ATPase domain"/>
    <property type="match status" value="2"/>
</dbReference>
<dbReference type="STRING" id="319653.SAMN04487973_10924"/>
<dbReference type="GO" id="GO:0005975">
    <property type="term" value="P:carbohydrate metabolic process"/>
    <property type="evidence" value="ECO:0007669"/>
    <property type="project" value="InterPro"/>
</dbReference>
<dbReference type="Pfam" id="PF02782">
    <property type="entry name" value="FGGY_C"/>
    <property type="match status" value="1"/>
</dbReference>
<organism evidence="7 9">
    <name type="scientific">Pediococcus ethanolidurans</name>
    <dbReference type="NCBI Taxonomy" id="319653"/>
    <lineage>
        <taxon>Bacteria</taxon>
        <taxon>Bacillati</taxon>
        <taxon>Bacillota</taxon>
        <taxon>Bacilli</taxon>
        <taxon>Lactobacillales</taxon>
        <taxon>Lactobacillaceae</taxon>
        <taxon>Pediococcus</taxon>
    </lineage>
</organism>
<dbReference type="PROSITE" id="PS00933">
    <property type="entry name" value="FGGY_KINASES_1"/>
    <property type="match status" value="1"/>
</dbReference>
<sequence length="499" mass="55388">MQAMIGVDIGTTSTKTVLFDLKGQVVAKQNIGYPLYQDQADKAEEDPDKIFVAVVKGISQVATVAKEKAIEILGVSFSAAMHSLILMDVHDQPLTRVITWADNRSESQCIDLQKSGKAQALYLHTGTPNHPMTPLTKIMWFRENRPELFSKAKKFIGIKEYVFFKLFGKYVIDFGLASATGLFDIQTMHWDEQALQIAGVSENQLLKLVSTETTFSDLQPKMAKNLNLSAEVPFIIGSSDGALANLGVGATTNGRLAVSIGTSGAVRMVVDHPVFDPQGKLFCYVLGKDLWLVGGPVNNGGIILQWIREKWFFKDKHMTYPELIELASKSEAGAHGLIFLPYLGGERAPLWDANARGSFFGLTRKHTQVDMIRAVLEGIVLNLCEIEQRIDQIAGPITSVRATGGFSQSSLWVQILTDCFNQTVTVSESSAGSAWGAAIMGLESLKIEHDIKIKQFKTWTPDSQYVARYHDLSEIWQDVSRKLEPEYQKISDFQQKYNK</sequence>
<dbReference type="GO" id="GO:0016301">
    <property type="term" value="F:kinase activity"/>
    <property type="evidence" value="ECO:0007669"/>
    <property type="project" value="UniProtKB-KW"/>
</dbReference>
<dbReference type="InterPro" id="IPR043129">
    <property type="entry name" value="ATPase_NBD"/>
</dbReference>
<reference evidence="7 9" key="1">
    <citation type="journal article" date="2015" name="Genome Announc.">
        <title>Expanding the biotechnology potential of lactobacilli through comparative genomics of 213 strains and associated genera.</title>
        <authorList>
            <person name="Sun Z."/>
            <person name="Harris H.M."/>
            <person name="McCann A."/>
            <person name="Guo C."/>
            <person name="Argimon S."/>
            <person name="Zhang W."/>
            <person name="Yang X."/>
            <person name="Jeffery I.B."/>
            <person name="Cooney J.C."/>
            <person name="Kagawa T.F."/>
            <person name="Liu W."/>
            <person name="Song Y."/>
            <person name="Salvetti E."/>
            <person name="Wrobel A."/>
            <person name="Rasinkangas P."/>
            <person name="Parkhill J."/>
            <person name="Rea M.C."/>
            <person name="O'Sullivan O."/>
            <person name="Ritari J."/>
            <person name="Douillard F.P."/>
            <person name="Paul Ross R."/>
            <person name="Yang R."/>
            <person name="Briner A.E."/>
            <person name="Felis G.E."/>
            <person name="de Vos W.M."/>
            <person name="Barrangou R."/>
            <person name="Klaenhammer T.R."/>
            <person name="Caufield P.W."/>
            <person name="Cui Y."/>
            <person name="Zhang H."/>
            <person name="O'Toole P.W."/>
        </authorList>
    </citation>
    <scope>NUCLEOTIDE SEQUENCE [LARGE SCALE GENOMIC DNA]</scope>
    <source>
        <strain evidence="7 9">DSM 22301</strain>
    </source>
</reference>
<dbReference type="GO" id="GO:0016773">
    <property type="term" value="F:phosphotransferase activity, alcohol group as acceptor"/>
    <property type="evidence" value="ECO:0007669"/>
    <property type="project" value="InterPro"/>
</dbReference>
<dbReference type="RefSeq" id="WP_057806534.1">
    <property type="nucleotide sequence ID" value="NZ_BJYP01000021.1"/>
</dbReference>
<dbReference type="InterPro" id="IPR018484">
    <property type="entry name" value="FGGY_N"/>
</dbReference>
<protein>
    <submittedName>
        <fullName evidence="7">Gluconokinase</fullName>
    </submittedName>
</protein>
<dbReference type="PROSITE" id="PS00445">
    <property type="entry name" value="FGGY_KINASES_2"/>
    <property type="match status" value="1"/>
</dbReference>
<dbReference type="Gene3D" id="3.30.420.40">
    <property type="match status" value="2"/>
</dbReference>
<evidence type="ECO:0000256" key="3">
    <source>
        <dbReference type="ARBA" id="ARBA00022777"/>
    </source>
</evidence>
<proteinExistence type="inferred from homology"/>
<evidence type="ECO:0000259" key="5">
    <source>
        <dbReference type="Pfam" id="PF00370"/>
    </source>
</evidence>
<evidence type="ECO:0000313" key="9">
    <source>
        <dbReference type="Proteomes" id="UP000051749"/>
    </source>
</evidence>
<feature type="domain" description="Carbohydrate kinase FGGY N-terminal" evidence="5">
    <location>
        <begin position="4"/>
        <end position="247"/>
    </location>
</feature>
<dbReference type="AlphaFoldDB" id="A0A0R2K4P0"/>
<evidence type="ECO:0000313" key="7">
    <source>
        <dbReference type="EMBL" id="KRN82293.1"/>
    </source>
</evidence>
<reference evidence="8 10" key="2">
    <citation type="submission" date="2016-10" db="EMBL/GenBank/DDBJ databases">
        <authorList>
            <person name="Varghese N."/>
            <person name="Submissions S."/>
        </authorList>
    </citation>
    <scope>NUCLEOTIDE SEQUENCE [LARGE SCALE GENOMIC DNA]</scope>
    <source>
        <strain evidence="8 10">CGMCC 1.3889</strain>
    </source>
</reference>
<dbReference type="Pfam" id="PF00370">
    <property type="entry name" value="FGGY_N"/>
    <property type="match status" value="1"/>
</dbReference>
<dbReference type="PATRIC" id="fig|319653.3.peg.384"/>
<dbReference type="EMBL" id="JQBY01000012">
    <property type="protein sequence ID" value="KRN82293.1"/>
    <property type="molecule type" value="Genomic_DNA"/>
</dbReference>
<evidence type="ECO:0000259" key="6">
    <source>
        <dbReference type="Pfam" id="PF02782"/>
    </source>
</evidence>
<dbReference type="PANTHER" id="PTHR43095">
    <property type="entry name" value="SUGAR KINASE"/>
    <property type="match status" value="1"/>
</dbReference>
<dbReference type="Proteomes" id="UP000182818">
    <property type="component" value="Unassembled WGS sequence"/>
</dbReference>
<evidence type="ECO:0000313" key="8">
    <source>
        <dbReference type="EMBL" id="SER54643.1"/>
    </source>
</evidence>
<keyword evidence="2 4" id="KW-0808">Transferase</keyword>
<dbReference type="InterPro" id="IPR050406">
    <property type="entry name" value="FGGY_Carb_Kinase"/>
</dbReference>
<dbReference type="GeneID" id="76043752"/>
<evidence type="ECO:0000313" key="10">
    <source>
        <dbReference type="Proteomes" id="UP000182818"/>
    </source>
</evidence>
<comment type="similarity">
    <text evidence="1 4">Belongs to the FGGY kinase family.</text>
</comment>
<dbReference type="InterPro" id="IPR000577">
    <property type="entry name" value="Carb_kinase_FGGY"/>
</dbReference>
<dbReference type="PIRSF" id="PIRSF000538">
    <property type="entry name" value="GlpK"/>
    <property type="match status" value="1"/>
</dbReference>
<evidence type="ECO:0000256" key="1">
    <source>
        <dbReference type="ARBA" id="ARBA00009156"/>
    </source>
</evidence>
<dbReference type="CDD" id="cd07770">
    <property type="entry name" value="ASKHA_NBD_FGGY_GntK"/>
    <property type="match status" value="1"/>
</dbReference>
<keyword evidence="3 4" id="KW-0418">Kinase</keyword>
<evidence type="ECO:0000256" key="2">
    <source>
        <dbReference type="ARBA" id="ARBA00022679"/>
    </source>
</evidence>
<dbReference type="EMBL" id="FOGK01000009">
    <property type="protein sequence ID" value="SER54643.1"/>
    <property type="molecule type" value="Genomic_DNA"/>
</dbReference>
<keyword evidence="10" id="KW-1185">Reference proteome</keyword>
<accession>A0A0R2K4P0</accession>
<dbReference type="OrthoDB" id="9805576at2"/>
<dbReference type="PANTHER" id="PTHR43095:SF2">
    <property type="entry name" value="GLUCONOKINASE"/>
    <property type="match status" value="1"/>
</dbReference>
<dbReference type="InterPro" id="IPR018483">
    <property type="entry name" value="Carb_kinase_FGGY_CS"/>
</dbReference>
<gene>
    <name evidence="7" type="ORF">IV87_GL000375</name>
    <name evidence="8" type="ORF">SAMN04487973_10924</name>
</gene>
<comment type="caution">
    <text evidence="7">The sequence shown here is derived from an EMBL/GenBank/DDBJ whole genome shotgun (WGS) entry which is preliminary data.</text>
</comment>
<dbReference type="Proteomes" id="UP000051749">
    <property type="component" value="Unassembled WGS sequence"/>
</dbReference>
<feature type="domain" description="Carbohydrate kinase FGGY C-terminal" evidence="6">
    <location>
        <begin position="256"/>
        <end position="441"/>
    </location>
</feature>
<name>A0A0R2K4P0_9LACO</name>
<dbReference type="InterPro" id="IPR018485">
    <property type="entry name" value="FGGY_C"/>
</dbReference>
<evidence type="ECO:0000256" key="4">
    <source>
        <dbReference type="RuleBase" id="RU003733"/>
    </source>
</evidence>